<dbReference type="GeneID" id="5471003"/>
<protein>
    <submittedName>
        <fullName evidence="1">Uncharacterized protein Z051R</fullName>
    </submittedName>
</protein>
<name>A7K811_9PHYC</name>
<dbReference type="RefSeq" id="YP_001426532.1">
    <property type="nucleotide sequence ID" value="NC_008724.1"/>
</dbReference>
<dbReference type="KEGG" id="vg:5471003"/>
<dbReference type="EMBL" id="EF101928">
    <property type="protein sequence ID" value="ABT16185.1"/>
    <property type="molecule type" value="Genomic_DNA"/>
</dbReference>
<proteinExistence type="predicted"/>
<dbReference type="OrthoDB" id="18376at10239"/>
<accession>A7K811</accession>
<reference evidence="1 2" key="1">
    <citation type="submission" date="2006-09" db="EMBL/GenBank/DDBJ databases">
        <title>Sequence and annotation of the 288-kb ATCV-1 virus that infects an endosymbiotic Chlorella strain of the heliozoon Acanthocystis turfacea.</title>
        <authorList>
            <person name="Fitzgerald L.A."/>
            <person name="Graves M.V."/>
            <person name="Li X."/>
            <person name="Pfitzner A.J.P."/>
            <person name="Hartigan J."/>
            <person name="Van Etten J.L."/>
        </authorList>
    </citation>
    <scope>NUCLEOTIDE SEQUENCE [LARGE SCALE GENOMIC DNA]</scope>
    <source>
        <strain evidence="1 2">ATCV-1</strain>
    </source>
</reference>
<organism evidence="1 2">
    <name type="scientific">Chlorovirus heliozoae</name>
    <dbReference type="NCBI Taxonomy" id="322019"/>
    <lineage>
        <taxon>Viruses</taxon>
        <taxon>Varidnaviria</taxon>
        <taxon>Bamfordvirae</taxon>
        <taxon>Nucleocytoviricota</taxon>
        <taxon>Megaviricetes</taxon>
        <taxon>Algavirales</taxon>
        <taxon>Phycodnaviridae</taxon>
        <taxon>Chlorovirus</taxon>
    </lineage>
</organism>
<keyword evidence="2" id="KW-1185">Reference proteome</keyword>
<gene>
    <name evidence="1" type="primary">Z051R</name>
    <name evidence="1" type="ORF">ATCV1_Z051R</name>
</gene>
<evidence type="ECO:0000313" key="1">
    <source>
        <dbReference type="EMBL" id="ABT16185.1"/>
    </source>
</evidence>
<sequence>MNALVSTVTARPVLLKRRTLVRTRVAVIPEMADALSYVCPVFSQCAGMFIGTEEQQRDVISNFHILADHYNIVHSEPYVFRALLAGDKDLAVSIAESTDVYNDIVEIIRRLIVSLPELPVDTSPQL</sequence>
<evidence type="ECO:0000313" key="2">
    <source>
        <dbReference type="Proteomes" id="UP000202420"/>
    </source>
</evidence>
<dbReference type="Proteomes" id="UP000202420">
    <property type="component" value="Segment"/>
</dbReference>